<accession>A0A840W6R7</accession>
<gene>
    <name evidence="4" type="ORF">HNR07_003836</name>
</gene>
<evidence type="ECO:0000256" key="3">
    <source>
        <dbReference type="SAM" id="SignalP"/>
    </source>
</evidence>
<reference evidence="4 5" key="1">
    <citation type="submission" date="2020-08" db="EMBL/GenBank/DDBJ databases">
        <title>Sequencing the genomes of 1000 actinobacteria strains.</title>
        <authorList>
            <person name="Klenk H.-P."/>
        </authorList>
    </citation>
    <scope>NUCLEOTIDE SEQUENCE [LARGE SCALE GENOMIC DNA]</scope>
    <source>
        <strain evidence="4 5">DSM 44598</strain>
    </source>
</reference>
<comment type="caution">
    <text evidence="4">The sequence shown here is derived from an EMBL/GenBank/DDBJ whole genome shotgun (WGS) entry which is preliminary data.</text>
</comment>
<dbReference type="AlphaFoldDB" id="A0A840W6R7"/>
<feature type="compositionally biased region" description="Basic and acidic residues" evidence="2">
    <location>
        <begin position="32"/>
        <end position="55"/>
    </location>
</feature>
<dbReference type="RefSeq" id="WP_184366096.1">
    <property type="nucleotide sequence ID" value="NZ_BAAAKM010000019.1"/>
</dbReference>
<keyword evidence="5" id="KW-1185">Reference proteome</keyword>
<sequence>MRPRPLGSVAMTVLLATGCAAPASDPVLGPEPRADQESESAESERTPEPLPERTPGEVFPLGDWDVTVTGFTEDVTLTSADGRLSDPSKQWIEVSFSVAYQGEGENFFGGNHAELVDEAGTSYISALGVGVSEPTDWLAAGEEETVAVHFEVPRDFRPDHVTVAGDPYAAQTDRVRVDLTEAG</sequence>
<feature type="chain" id="PRO_5032928577" description="DUF4352 domain-containing protein" evidence="3">
    <location>
        <begin position="24"/>
        <end position="183"/>
    </location>
</feature>
<feature type="region of interest" description="Disordered" evidence="2">
    <location>
        <begin position="21"/>
        <end position="62"/>
    </location>
</feature>
<evidence type="ECO:0000313" key="4">
    <source>
        <dbReference type="EMBL" id="MBB5492699.1"/>
    </source>
</evidence>
<evidence type="ECO:0000313" key="5">
    <source>
        <dbReference type="Proteomes" id="UP000579647"/>
    </source>
</evidence>
<evidence type="ECO:0000256" key="2">
    <source>
        <dbReference type="SAM" id="MobiDB-lite"/>
    </source>
</evidence>
<protein>
    <recommendedName>
        <fullName evidence="6">DUF4352 domain-containing protein</fullName>
    </recommendedName>
</protein>
<proteinExistence type="predicted"/>
<dbReference type="EMBL" id="JACHDO010000001">
    <property type="protein sequence ID" value="MBB5492699.1"/>
    <property type="molecule type" value="Genomic_DNA"/>
</dbReference>
<dbReference type="Proteomes" id="UP000579647">
    <property type="component" value="Unassembled WGS sequence"/>
</dbReference>
<name>A0A840W6R7_9ACTN</name>
<evidence type="ECO:0008006" key="6">
    <source>
        <dbReference type="Google" id="ProtNLM"/>
    </source>
</evidence>
<evidence type="ECO:0000256" key="1">
    <source>
        <dbReference type="ARBA" id="ARBA00022729"/>
    </source>
</evidence>
<dbReference type="PROSITE" id="PS51257">
    <property type="entry name" value="PROKAR_LIPOPROTEIN"/>
    <property type="match status" value="1"/>
</dbReference>
<feature type="signal peptide" evidence="3">
    <location>
        <begin position="1"/>
        <end position="23"/>
    </location>
</feature>
<organism evidence="4 5">
    <name type="scientific">Nocardiopsis metallicus</name>
    <dbReference type="NCBI Taxonomy" id="179819"/>
    <lineage>
        <taxon>Bacteria</taxon>
        <taxon>Bacillati</taxon>
        <taxon>Actinomycetota</taxon>
        <taxon>Actinomycetes</taxon>
        <taxon>Streptosporangiales</taxon>
        <taxon>Nocardiopsidaceae</taxon>
        <taxon>Nocardiopsis</taxon>
    </lineage>
</organism>
<dbReference type="InterPro" id="IPR029050">
    <property type="entry name" value="Immunoprotect_excell_Ig-like"/>
</dbReference>
<keyword evidence="1 3" id="KW-0732">Signal</keyword>
<dbReference type="Gene3D" id="2.60.40.1240">
    <property type="match status" value="1"/>
</dbReference>